<evidence type="ECO:0000313" key="2">
    <source>
        <dbReference type="EMBL" id="ETW77376.1"/>
    </source>
</evidence>
<dbReference type="Proteomes" id="UP000030671">
    <property type="component" value="Unassembled WGS sequence"/>
</dbReference>
<dbReference type="KEGG" id="hir:HETIRDRAFT_37249"/>
<name>W4JWY0_HETIT</name>
<evidence type="ECO:0008006" key="4">
    <source>
        <dbReference type="Google" id="ProtNLM"/>
    </source>
</evidence>
<gene>
    <name evidence="2" type="ORF">HETIRDRAFT_37249</name>
</gene>
<feature type="region of interest" description="Disordered" evidence="1">
    <location>
        <begin position="1"/>
        <end position="22"/>
    </location>
</feature>
<feature type="compositionally biased region" description="Low complexity" evidence="1">
    <location>
        <begin position="42"/>
        <end position="54"/>
    </location>
</feature>
<accession>W4JWY0</accession>
<evidence type="ECO:0000256" key="1">
    <source>
        <dbReference type="SAM" id="MobiDB-lite"/>
    </source>
</evidence>
<dbReference type="AlphaFoldDB" id="W4JWY0"/>
<proteinExistence type="predicted"/>
<feature type="compositionally biased region" description="Polar residues" evidence="1">
    <location>
        <begin position="1"/>
        <end position="17"/>
    </location>
</feature>
<dbReference type="eggNOG" id="ENOG502SCZS">
    <property type="taxonomic scope" value="Eukaryota"/>
</dbReference>
<organism evidence="2 3">
    <name type="scientific">Heterobasidion irregulare (strain TC 32-1)</name>
    <dbReference type="NCBI Taxonomy" id="747525"/>
    <lineage>
        <taxon>Eukaryota</taxon>
        <taxon>Fungi</taxon>
        <taxon>Dikarya</taxon>
        <taxon>Basidiomycota</taxon>
        <taxon>Agaricomycotina</taxon>
        <taxon>Agaricomycetes</taxon>
        <taxon>Russulales</taxon>
        <taxon>Bondarzewiaceae</taxon>
        <taxon>Heterobasidion</taxon>
        <taxon>Heterobasidion annosum species complex</taxon>
    </lineage>
</organism>
<dbReference type="OrthoDB" id="2570975at2759"/>
<sequence>MVLHHSNSQNRRVSQAENAPPTRLGVVSTIKNHASRQRAMRRANNAPPQPAVAARRLRSRPRTSVQFEFPLPIHLVPPPVASSIDVEMAPPVPGPTKTLVKLPRYLYHPERKEPRPEVVEASVPDLEGVPLQYARDKLPLLSGDMFKVLTGAKIAPPMGALPKEIEVSINDVTSDMPTHVLALYCPLIRPDPNAAVAPKRRITLYPIHSTVFAVHCASLPPLPPSHPEPVPIGGTITVPVLPIGLPSPSAFPFLSHYLYHRRPDKLIASLIPCPPPVAIPIADDASVEEKRNAEKEIIKAYAMKCAAMLTPHALLDRTLLVNGLWRDAYVLGVFDEGLWGSLDLAWEILVNAMAISSGDPDSVQVCLPEWA</sequence>
<feature type="region of interest" description="Disordered" evidence="1">
    <location>
        <begin position="38"/>
        <end position="59"/>
    </location>
</feature>
<dbReference type="GeneID" id="20671849"/>
<protein>
    <recommendedName>
        <fullName evidence="4">Clp1-like protein</fullName>
    </recommendedName>
</protein>
<dbReference type="HOGENOM" id="CLU_059618_0_0_1"/>
<dbReference type="EMBL" id="KI925463">
    <property type="protein sequence ID" value="ETW77376.1"/>
    <property type="molecule type" value="Genomic_DNA"/>
</dbReference>
<reference evidence="2 3" key="1">
    <citation type="journal article" date="2012" name="New Phytol.">
        <title>Insight into trade-off between wood decay and parasitism from the genome of a fungal forest pathogen.</title>
        <authorList>
            <person name="Olson A."/>
            <person name="Aerts A."/>
            <person name="Asiegbu F."/>
            <person name="Belbahri L."/>
            <person name="Bouzid O."/>
            <person name="Broberg A."/>
            <person name="Canback B."/>
            <person name="Coutinho P.M."/>
            <person name="Cullen D."/>
            <person name="Dalman K."/>
            <person name="Deflorio G."/>
            <person name="van Diepen L.T."/>
            <person name="Dunand C."/>
            <person name="Duplessis S."/>
            <person name="Durling M."/>
            <person name="Gonthier P."/>
            <person name="Grimwood J."/>
            <person name="Fossdal C.G."/>
            <person name="Hansson D."/>
            <person name="Henrissat B."/>
            <person name="Hietala A."/>
            <person name="Himmelstrand K."/>
            <person name="Hoffmeister D."/>
            <person name="Hogberg N."/>
            <person name="James T.Y."/>
            <person name="Karlsson M."/>
            <person name="Kohler A."/>
            <person name="Kues U."/>
            <person name="Lee Y.H."/>
            <person name="Lin Y.C."/>
            <person name="Lind M."/>
            <person name="Lindquist E."/>
            <person name="Lombard V."/>
            <person name="Lucas S."/>
            <person name="Lunden K."/>
            <person name="Morin E."/>
            <person name="Murat C."/>
            <person name="Park J."/>
            <person name="Raffaello T."/>
            <person name="Rouze P."/>
            <person name="Salamov A."/>
            <person name="Schmutz J."/>
            <person name="Solheim H."/>
            <person name="Stahlberg J."/>
            <person name="Velez H."/>
            <person name="de Vries R.P."/>
            <person name="Wiebenga A."/>
            <person name="Woodward S."/>
            <person name="Yakovlev I."/>
            <person name="Garbelotto M."/>
            <person name="Martin F."/>
            <person name="Grigoriev I.V."/>
            <person name="Stenlid J."/>
        </authorList>
    </citation>
    <scope>NUCLEOTIDE SEQUENCE [LARGE SCALE GENOMIC DNA]</scope>
    <source>
        <strain evidence="2 3">TC 32-1</strain>
    </source>
</reference>
<dbReference type="RefSeq" id="XP_009550471.1">
    <property type="nucleotide sequence ID" value="XM_009552176.1"/>
</dbReference>
<dbReference type="InParanoid" id="W4JWY0"/>
<keyword evidence="3" id="KW-1185">Reference proteome</keyword>
<evidence type="ECO:0000313" key="3">
    <source>
        <dbReference type="Proteomes" id="UP000030671"/>
    </source>
</evidence>